<feature type="transmembrane region" description="Helical" evidence="1">
    <location>
        <begin position="25"/>
        <end position="49"/>
    </location>
</feature>
<sequence length="73" mass="8228">MRSSPICRGWALMSRRRICKWQRGLSDMLPGLITAALLSLFVGGCIWLWRPGHKSVLDAAAQMPLEDDKEQTT</sequence>
<name>A0ABV9C7X1_9GAMM</name>
<accession>A0ABV9C7X1</accession>
<evidence type="ECO:0000313" key="3">
    <source>
        <dbReference type="Proteomes" id="UP001595961"/>
    </source>
</evidence>
<evidence type="ECO:0000313" key="2">
    <source>
        <dbReference type="EMBL" id="MFC4528750.1"/>
    </source>
</evidence>
<gene>
    <name evidence="2" type="ORF">ACFO5W_19050</name>
</gene>
<comment type="caution">
    <text evidence="2">The sequence shown here is derived from an EMBL/GenBank/DDBJ whole genome shotgun (WGS) entry which is preliminary data.</text>
</comment>
<proteinExistence type="predicted"/>
<dbReference type="Proteomes" id="UP001595961">
    <property type="component" value="Unassembled WGS sequence"/>
</dbReference>
<dbReference type="EMBL" id="JBHSGA010000020">
    <property type="protein sequence ID" value="MFC4528750.1"/>
    <property type="molecule type" value="Genomic_DNA"/>
</dbReference>
<evidence type="ECO:0000256" key="1">
    <source>
        <dbReference type="SAM" id="Phobius"/>
    </source>
</evidence>
<protein>
    <submittedName>
        <fullName evidence="2">Cbb3-type cytochrome oxidase subunit 3</fullName>
    </submittedName>
</protein>
<keyword evidence="1" id="KW-0472">Membrane</keyword>
<reference evidence="3" key="1">
    <citation type="journal article" date="2019" name="Int. J. Syst. Evol. Microbiol.">
        <title>The Global Catalogue of Microorganisms (GCM) 10K type strain sequencing project: providing services to taxonomists for standard genome sequencing and annotation.</title>
        <authorList>
            <consortium name="The Broad Institute Genomics Platform"/>
            <consortium name="The Broad Institute Genome Sequencing Center for Infectious Disease"/>
            <person name="Wu L."/>
            <person name="Ma J."/>
        </authorList>
    </citation>
    <scope>NUCLEOTIDE SEQUENCE [LARGE SCALE GENOMIC DNA]</scope>
    <source>
        <strain evidence="3">CCM 4481</strain>
    </source>
</reference>
<keyword evidence="1" id="KW-0812">Transmembrane</keyword>
<dbReference type="Pfam" id="PF05545">
    <property type="entry name" value="FixQ"/>
    <property type="match status" value="1"/>
</dbReference>
<dbReference type="InterPro" id="IPR008621">
    <property type="entry name" value="Cbb3-typ_cyt_oxidase_comp"/>
</dbReference>
<keyword evidence="1" id="KW-1133">Transmembrane helix</keyword>
<dbReference type="RefSeq" id="WP_380005099.1">
    <property type="nucleotide sequence ID" value="NZ_CP064028.1"/>
</dbReference>
<organism evidence="2 3">
    <name type="scientific">Dyella halodurans</name>
    <dbReference type="NCBI Taxonomy" id="1920171"/>
    <lineage>
        <taxon>Bacteria</taxon>
        <taxon>Pseudomonadati</taxon>
        <taxon>Pseudomonadota</taxon>
        <taxon>Gammaproteobacteria</taxon>
        <taxon>Lysobacterales</taxon>
        <taxon>Rhodanobacteraceae</taxon>
        <taxon>Dyella</taxon>
    </lineage>
</organism>
<keyword evidence="3" id="KW-1185">Reference proteome</keyword>